<dbReference type="GO" id="GO:0006730">
    <property type="term" value="P:one-carbon metabolic process"/>
    <property type="evidence" value="ECO:0007669"/>
    <property type="project" value="UniProtKB-KW"/>
</dbReference>
<dbReference type="SUPFAM" id="SSF52283">
    <property type="entry name" value="Formate/glycerate dehydrogenase catalytic domain-like"/>
    <property type="match status" value="1"/>
</dbReference>
<accession>A0A087VVD1</accession>
<sequence>MPINHAHGEVPDFPTWAAAMSQTSNRSLAGARLVLPDDTMTDCQRQRLISQAQEWGMVVQDVDSVDATASEDSARPHPADFDLPFGPTETMVDMRRSSGGEAIDWAQSRMPILTGLMARLKSEVDFGSARIATCLILEPKTAVLLRELKRAGAEVGVYCEPGAVDQRVADQLKQEGITVCADSSWDDDQARQGALDLMDRINPNLIIDDGASFARLALRERPHMAADLMGVAEETTSGVRAFAAMERDEALTFPVIAVNDSLMKTDFDNAHGTGETCLTTMQSLLGAHCFQGQRVLVVGYGPVGRGFALGARALGAHVSVSDTDPRAALRAVFDGFPSQDTSEALPVADMVISATGVTHTIDLEDMQAMKSGAVLAVIGGIANEVALDRIPNWLPSQVDEVMTISVPDGPELTLISQGDGVNYTAGGGNPIEIMDLSFAVQVSALAHLIRHGRELDRRVHRLPDQVDRRIASLALEARGYQVRHQASETVQDWRTTRFDARREKSQA</sequence>
<evidence type="ECO:0000259" key="5">
    <source>
        <dbReference type="SMART" id="SM00997"/>
    </source>
</evidence>
<dbReference type="Gene3D" id="3.40.50.1480">
    <property type="entry name" value="Adenosylhomocysteinase-like"/>
    <property type="match status" value="1"/>
</dbReference>
<dbReference type="InterPro" id="IPR036291">
    <property type="entry name" value="NAD(P)-bd_dom_sf"/>
</dbReference>
<proteinExistence type="inferred from homology"/>
<evidence type="ECO:0000256" key="3">
    <source>
        <dbReference type="ARBA" id="ARBA00023027"/>
    </source>
</evidence>
<evidence type="ECO:0000256" key="2">
    <source>
        <dbReference type="ARBA" id="ARBA00022563"/>
    </source>
</evidence>
<dbReference type="GO" id="GO:0004013">
    <property type="term" value="F:adenosylhomocysteinase activity"/>
    <property type="evidence" value="ECO:0007669"/>
    <property type="project" value="TreeGrafter"/>
</dbReference>
<dbReference type="NCBIfam" id="NF004005">
    <property type="entry name" value="PRK05476.2-3"/>
    <property type="match status" value="1"/>
</dbReference>
<evidence type="ECO:0000313" key="6">
    <source>
        <dbReference type="EMBL" id="AIC92317.1"/>
    </source>
</evidence>
<dbReference type="EMBL" id="CP006018">
    <property type="protein sequence ID" value="AIC92317.1"/>
    <property type="molecule type" value="Genomic_DNA"/>
</dbReference>
<dbReference type="Gene3D" id="3.40.50.720">
    <property type="entry name" value="NAD(P)-binding Rossmann-like Domain"/>
    <property type="match status" value="1"/>
</dbReference>
<dbReference type="AlphaFoldDB" id="A0A087VVD1"/>
<comment type="cofactor">
    <cofactor evidence="4">
        <name>NAD(+)</name>
        <dbReference type="ChEBI" id="CHEBI:57540"/>
    </cofactor>
    <text evidence="4">Binds 1 NAD(+) per subunit.</text>
</comment>
<dbReference type="Pfam" id="PF00670">
    <property type="entry name" value="AdoHcyase_NAD"/>
    <property type="match status" value="1"/>
</dbReference>
<feature type="binding site" evidence="4">
    <location>
        <position position="422"/>
    </location>
    <ligand>
        <name>NAD(+)</name>
        <dbReference type="ChEBI" id="CHEBI:57540"/>
    </ligand>
</feature>
<keyword evidence="2" id="KW-0554">One-carbon metabolism</keyword>
<keyword evidence="3 4" id="KW-0520">NAD</keyword>
<dbReference type="InterPro" id="IPR042172">
    <property type="entry name" value="Adenosylhomocyst_ase-like_sf"/>
</dbReference>
<dbReference type="KEGG" id="bii:BINDI_1054"/>
<evidence type="ECO:0000313" key="7">
    <source>
        <dbReference type="Proteomes" id="UP000028569"/>
    </source>
</evidence>
<dbReference type="PANTHER" id="PTHR23420">
    <property type="entry name" value="ADENOSYLHOMOCYSTEINASE"/>
    <property type="match status" value="1"/>
</dbReference>
<name>A0A087VVD1_9BIFI</name>
<dbReference type="GO" id="GO:0005829">
    <property type="term" value="C:cytosol"/>
    <property type="evidence" value="ECO:0007669"/>
    <property type="project" value="TreeGrafter"/>
</dbReference>
<protein>
    <submittedName>
        <fullName evidence="6">S-adenosyl-L-homocysteine hydrolase</fullName>
        <ecNumber evidence="6">3.3.1.1</ecNumber>
    </submittedName>
</protein>
<evidence type="ECO:0000256" key="1">
    <source>
        <dbReference type="ARBA" id="ARBA00007122"/>
    </source>
</evidence>
<dbReference type="NCBIfam" id="NF004009">
    <property type="entry name" value="PRK05476.3-2"/>
    <property type="match status" value="1"/>
</dbReference>
<dbReference type="PANTHER" id="PTHR23420:SF0">
    <property type="entry name" value="ADENOSYLHOMOCYSTEINASE"/>
    <property type="match status" value="1"/>
</dbReference>
<dbReference type="SMART" id="SM00997">
    <property type="entry name" value="AdoHcyase_NAD"/>
    <property type="match status" value="1"/>
</dbReference>
<dbReference type="InterPro" id="IPR000043">
    <property type="entry name" value="Adenosylhomocysteinase-like"/>
</dbReference>
<gene>
    <name evidence="6" type="ORF">BINDI_1054</name>
</gene>
<dbReference type="EC" id="3.3.1.1" evidence="6"/>
<dbReference type="PIRSF" id="PIRSF001109">
    <property type="entry name" value="Ad_hcy_hydrolase"/>
    <property type="match status" value="1"/>
</dbReference>
<dbReference type="SMART" id="SM00996">
    <property type="entry name" value="AdoHcyase"/>
    <property type="match status" value="1"/>
</dbReference>
<organism evidence="6 7">
    <name type="scientific">Bifidobacterium [indicum] DSM 20214 = LMG 11587</name>
    <dbReference type="NCBI Taxonomy" id="1341694"/>
    <lineage>
        <taxon>Bacteria</taxon>
        <taxon>Bacillati</taxon>
        <taxon>Actinomycetota</taxon>
        <taxon>Actinomycetes</taxon>
        <taxon>Bifidobacteriales</taxon>
        <taxon>Bifidobacteriaceae</taxon>
        <taxon>Bifidobacterium</taxon>
    </lineage>
</organism>
<dbReference type="Pfam" id="PF05221">
    <property type="entry name" value="AdoHcyase"/>
    <property type="match status" value="1"/>
</dbReference>
<feature type="binding site" evidence="4">
    <location>
        <begin position="301"/>
        <end position="306"/>
    </location>
    <ligand>
        <name>NAD(+)</name>
        <dbReference type="ChEBI" id="CHEBI:57540"/>
    </ligand>
</feature>
<dbReference type="GO" id="GO:0033353">
    <property type="term" value="P:S-adenosylmethionine cycle"/>
    <property type="evidence" value="ECO:0007669"/>
    <property type="project" value="TreeGrafter"/>
</dbReference>
<dbReference type="OrthoDB" id="9802717at2"/>
<feature type="domain" description="S-adenosyl-L-homocysteine hydrolase NAD binding" evidence="5">
    <location>
        <begin position="269"/>
        <end position="428"/>
    </location>
</feature>
<dbReference type="RefSeq" id="WP_033490608.1">
    <property type="nucleotide sequence ID" value="NZ_CP006018.1"/>
</dbReference>
<keyword evidence="7" id="KW-1185">Reference proteome</keyword>
<reference evidence="6 7" key="1">
    <citation type="journal article" date="2014" name="Appl. Environ. Microbiol.">
        <title>Genomic encyclopedia of type strains of the genus Bifidobacterium.</title>
        <authorList>
            <person name="Milani C."/>
            <person name="Lugli G.A."/>
            <person name="Duranti S."/>
            <person name="Turroni F."/>
            <person name="Bottacini F."/>
            <person name="Mangifesta M."/>
            <person name="Sanchez B."/>
            <person name="Viappiani A."/>
            <person name="Mancabelli L."/>
            <person name="Taminiau B."/>
            <person name="Delcenserie V."/>
            <person name="Barrangou R."/>
            <person name="Margolles A."/>
            <person name="van Sinderen D."/>
            <person name="Ventura M."/>
        </authorList>
    </citation>
    <scope>NUCLEOTIDE SEQUENCE [LARGE SCALE GENOMIC DNA]</scope>
    <source>
        <strain evidence="6 7">LMG 11587</strain>
    </source>
</reference>
<dbReference type="HOGENOM" id="CLU_025194_0_2_11"/>
<evidence type="ECO:0000256" key="4">
    <source>
        <dbReference type="PIRSR" id="PIRSR001109-2"/>
    </source>
</evidence>
<dbReference type="InterPro" id="IPR015878">
    <property type="entry name" value="Ado_hCys_hydrolase_NAD-bd"/>
</dbReference>
<keyword evidence="6" id="KW-0378">Hydrolase</keyword>
<comment type="similarity">
    <text evidence="1">Belongs to the adenosylhomocysteinase family.</text>
</comment>
<dbReference type="Proteomes" id="UP000028569">
    <property type="component" value="Chromosome"/>
</dbReference>
<dbReference type="SUPFAM" id="SSF51735">
    <property type="entry name" value="NAD(P)-binding Rossmann-fold domains"/>
    <property type="match status" value="1"/>
</dbReference>